<keyword evidence="2" id="KW-1185">Reference proteome</keyword>
<feature type="non-terminal residue" evidence="1">
    <location>
        <position position="1"/>
    </location>
</feature>
<name>W4M2K9_9BACT</name>
<dbReference type="SUPFAM" id="SSF51126">
    <property type="entry name" value="Pectin lyase-like"/>
    <property type="match status" value="1"/>
</dbReference>
<dbReference type="Proteomes" id="UP000019140">
    <property type="component" value="Unassembled WGS sequence"/>
</dbReference>
<organism evidence="1 2">
    <name type="scientific">Candidatus Entotheonella gemina</name>
    <dbReference type="NCBI Taxonomy" id="1429439"/>
    <lineage>
        <taxon>Bacteria</taxon>
        <taxon>Pseudomonadati</taxon>
        <taxon>Nitrospinota/Tectimicrobiota group</taxon>
        <taxon>Candidatus Tectimicrobiota</taxon>
        <taxon>Candidatus Entotheonellia</taxon>
        <taxon>Candidatus Entotheonellales</taxon>
        <taxon>Candidatus Entotheonellaceae</taxon>
        <taxon>Candidatus Entotheonella</taxon>
    </lineage>
</organism>
<dbReference type="InterPro" id="IPR012334">
    <property type="entry name" value="Pectin_lyas_fold"/>
</dbReference>
<evidence type="ECO:0000313" key="2">
    <source>
        <dbReference type="Proteomes" id="UP000019140"/>
    </source>
</evidence>
<reference evidence="1 2" key="1">
    <citation type="journal article" date="2014" name="Nature">
        <title>An environmental bacterial taxon with a large and distinct metabolic repertoire.</title>
        <authorList>
            <person name="Wilson M.C."/>
            <person name="Mori T."/>
            <person name="Ruckert C."/>
            <person name="Uria A.R."/>
            <person name="Helf M.J."/>
            <person name="Takada K."/>
            <person name="Gernert C."/>
            <person name="Steffens U.A."/>
            <person name="Heycke N."/>
            <person name="Schmitt S."/>
            <person name="Rinke C."/>
            <person name="Helfrich E.J."/>
            <person name="Brachmann A.O."/>
            <person name="Gurgui C."/>
            <person name="Wakimoto T."/>
            <person name="Kracht M."/>
            <person name="Crusemann M."/>
            <person name="Hentschel U."/>
            <person name="Abe I."/>
            <person name="Matsunaga S."/>
            <person name="Kalinowski J."/>
            <person name="Takeyama H."/>
            <person name="Piel J."/>
        </authorList>
    </citation>
    <scope>NUCLEOTIDE SEQUENCE [LARGE SCALE GENOMIC DNA]</scope>
    <source>
        <strain evidence="2">TSY2</strain>
    </source>
</reference>
<dbReference type="AlphaFoldDB" id="W4M2K9"/>
<proteinExistence type="predicted"/>
<protein>
    <recommendedName>
        <fullName evidence="3">S-layer family protein</fullName>
    </recommendedName>
</protein>
<evidence type="ECO:0008006" key="3">
    <source>
        <dbReference type="Google" id="ProtNLM"/>
    </source>
</evidence>
<dbReference type="Gene3D" id="2.160.20.10">
    <property type="entry name" value="Single-stranded right-handed beta-helix, Pectin lyase-like"/>
    <property type="match status" value="2"/>
</dbReference>
<gene>
    <name evidence="1" type="ORF">ETSY2_28845</name>
</gene>
<sequence>AGSVVIRGGELMMRQSSIEAITFGAQDGGGVDIMGETITLDATSISSSTFGAGQGGRVEVRAANLTLTQGASLASSSFGTGPGGRVEVQAEHLTLTQGASLISSTFSARGGGVEVRAGTLTLDESAVIRSDTFGSGQGGDIQLHAETLRLQEGTLIGSTAFDEGHGGTITVTAHVLELDHSTLTSETTGAGNAGAITLNVRWLTALNQSTITSSSDQGATGAAGTIRIQGIEGAESAAEMVMLHQSTLRTETAGERNGGTIIVSAHALALEHATLTSSTSGAGDAGAITLNVERLTATDQSTITSSSAQGATGNAGTVRIQGIEGEGSAADAVILRESTLRTETAGPGMGGEITVTAATIELDHATLTGATTGAGDAGAITLNVERLTALNQSTITSSSTQGATGNAGIIRIQGLTGEGSAAGTVTLVNSFITTQADQATGGDIRVQAERILLRDQSEIRSEALGGEGAVGGDITLDADLVTLLDSKVIANAPGASGARVNIRGILLTDVDSVVQASGGVSITGQLFDLSGLVQLQLAFLSESALLSQRCADRTSGSPVSRFALVGRDGLPLSPGSVWLSDLSTGDAIGTTHAEPPSQDWDGPALLPVALALECDR</sequence>
<dbReference type="InterPro" id="IPR011050">
    <property type="entry name" value="Pectin_lyase_fold/virulence"/>
</dbReference>
<accession>W4M2K9</accession>
<dbReference type="HOGENOM" id="CLU_443164_0_0_7"/>
<dbReference type="EMBL" id="AZHX01001224">
    <property type="protein sequence ID" value="ETX04430.1"/>
    <property type="molecule type" value="Genomic_DNA"/>
</dbReference>
<comment type="caution">
    <text evidence="1">The sequence shown here is derived from an EMBL/GenBank/DDBJ whole genome shotgun (WGS) entry which is preliminary data.</text>
</comment>
<evidence type="ECO:0000313" key="1">
    <source>
        <dbReference type="EMBL" id="ETX04430.1"/>
    </source>
</evidence>